<evidence type="ECO:0000313" key="2">
    <source>
        <dbReference type="Proteomes" id="UP000292447"/>
    </source>
</evidence>
<proteinExistence type="predicted"/>
<dbReference type="EMBL" id="CP034456">
    <property type="protein sequence ID" value="QBM86376.1"/>
    <property type="molecule type" value="Genomic_DNA"/>
</dbReference>
<dbReference type="Pfam" id="PF10173">
    <property type="entry name" value="Mit_KHE1"/>
    <property type="match status" value="1"/>
</dbReference>
<dbReference type="AlphaFoldDB" id="A0A4P6XJT2"/>
<evidence type="ECO:0000313" key="1">
    <source>
        <dbReference type="EMBL" id="QBM86376.1"/>
    </source>
</evidence>
<gene>
    <name evidence="1" type="primary">MPUL0A10150</name>
    <name evidence="1" type="ORF">METSCH_A10150</name>
</gene>
<accession>A0A4P6XJT2</accession>
<keyword evidence="2" id="KW-1185">Reference proteome</keyword>
<dbReference type="InterPro" id="IPR018786">
    <property type="entry name" value="Mit_KHE1"/>
</dbReference>
<name>A0A4P6XJT2_9ASCO</name>
<dbReference type="GO" id="GO:0005743">
    <property type="term" value="C:mitochondrial inner membrane"/>
    <property type="evidence" value="ECO:0007669"/>
    <property type="project" value="TreeGrafter"/>
</dbReference>
<reference evidence="2" key="1">
    <citation type="submission" date="2019-03" db="EMBL/GenBank/DDBJ databases">
        <title>Snf2 controls pulcherriminic acid biosynthesis and connects pigmentation and antifungal activity of the yeast Metschnikowia pulcherrima.</title>
        <authorList>
            <person name="Gore-Lloyd D."/>
            <person name="Sumann I."/>
            <person name="Brachmann A.O."/>
            <person name="Schneeberger K."/>
            <person name="Ortiz-Merino R.A."/>
            <person name="Moreno-Beltran M."/>
            <person name="Schlaefli M."/>
            <person name="Kirner P."/>
            <person name="Santos Kron A."/>
            <person name="Wolfe K.H."/>
            <person name="Piel J."/>
            <person name="Ahrens C.H."/>
            <person name="Henk D."/>
            <person name="Freimoser F.M."/>
        </authorList>
    </citation>
    <scope>NUCLEOTIDE SEQUENCE [LARGE SCALE GENOMIC DNA]</scope>
    <source>
        <strain evidence="2">APC 1.2</strain>
    </source>
</reference>
<sequence>MSYLFMHRVFPKKAVTRYLPSKAQFHPFTLSISREFSYSRLARVEANAKDQETEKTHSLTQAANEKKEFVSTHDKDAKQHASPKFDLDSVFLLSIPITTKRSFIYCHHNSKLLSRDQLDAVPWLAKAETKLVSLAAKAWHKLVASDMSVNKKIVVWVLKLLNLIPYNENCLRSFPSKEAMVRELTELSQDSPRAILTAKIDEIKVSPDQLKPVPVYHASSQTPDTILEQMHLFKKNLVPYHRKWAALCAIGIPITLPVALVPVAPNVPGFYLAYRLYCHIQALRGARNLGHLLESEGSHNDTSTHLTFKHRPELDTQFSSIELGIESGERMLIDSDAVDRLVDSTGLIGIKDDLYRAFKQESERLKKVREGKE</sequence>
<protein>
    <submittedName>
        <fullName evidence="1">K+-H+ exchange-related</fullName>
    </submittedName>
</protein>
<dbReference type="PANTHER" id="PTHR28062:SF1">
    <property type="entry name" value="TRANSMEMBRANE PROTEIN"/>
    <property type="match status" value="1"/>
</dbReference>
<dbReference type="GO" id="GO:0006813">
    <property type="term" value="P:potassium ion transport"/>
    <property type="evidence" value="ECO:0007669"/>
    <property type="project" value="TreeGrafter"/>
</dbReference>
<organism evidence="1 2">
    <name type="scientific">Metschnikowia aff. pulcherrima</name>
    <dbReference type="NCBI Taxonomy" id="2163413"/>
    <lineage>
        <taxon>Eukaryota</taxon>
        <taxon>Fungi</taxon>
        <taxon>Dikarya</taxon>
        <taxon>Ascomycota</taxon>
        <taxon>Saccharomycotina</taxon>
        <taxon>Pichiomycetes</taxon>
        <taxon>Metschnikowiaceae</taxon>
        <taxon>Metschnikowia</taxon>
    </lineage>
</organism>
<dbReference type="PANTHER" id="PTHR28062">
    <property type="entry name" value="K+-H+ EXCHANGE-LIKE PROTEIN"/>
    <property type="match status" value="1"/>
</dbReference>
<dbReference type="GO" id="GO:1902600">
    <property type="term" value="P:proton transmembrane transport"/>
    <property type="evidence" value="ECO:0007669"/>
    <property type="project" value="TreeGrafter"/>
</dbReference>
<dbReference type="Proteomes" id="UP000292447">
    <property type="component" value="Chromosome I"/>
</dbReference>